<feature type="region of interest" description="Disordered" evidence="6">
    <location>
        <begin position="47"/>
        <end position="66"/>
    </location>
</feature>
<keyword evidence="8" id="KW-1185">Reference proteome</keyword>
<dbReference type="GO" id="GO:0005634">
    <property type="term" value="C:nucleus"/>
    <property type="evidence" value="ECO:0007669"/>
    <property type="project" value="UniProtKB-SubCell"/>
</dbReference>
<gene>
    <name evidence="7" type="ORF">OXX778_LOCUS10129</name>
</gene>
<sequence length="309" mass="35270">MVIVKEIRIKCNYCTIHYSYGNGATSNIINNFRTKHLDKLENEELCDRPLNNDSSEDNFDTDSEEINKKKRKKTSISDNFASATAIAITLDLWTSIQCLPYLGVTSHYIDSVFNLKSAPIAVKHLPGQHKKEKIKDELLDLMEKWSLADKVFGFVSDHASNVIDIAFNKNNSLNQNHPTNKYNIVQFGCATNLLNLFIKNITKFTKINGELDIVNFGNIFSNQLNLAQNSLNIKNHQLIKDVTPRWNSTYLTVERVYEQADAIDEALKSKELCRKFDVFKLNEEEKESMQEIIIVLSCFYDATVILSGS</sequence>
<dbReference type="OrthoDB" id="1607513at2759"/>
<name>A0A813XUV7_9BILA</name>
<keyword evidence="2" id="KW-0479">Metal-binding</keyword>
<dbReference type="InterPro" id="IPR012337">
    <property type="entry name" value="RNaseH-like_sf"/>
</dbReference>
<dbReference type="PANTHER" id="PTHR46481">
    <property type="entry name" value="ZINC FINGER BED DOMAIN-CONTAINING PROTEIN 4"/>
    <property type="match status" value="1"/>
</dbReference>
<organism evidence="7 8">
    <name type="scientific">Brachionus calyciflorus</name>
    <dbReference type="NCBI Taxonomy" id="104777"/>
    <lineage>
        <taxon>Eukaryota</taxon>
        <taxon>Metazoa</taxon>
        <taxon>Spiralia</taxon>
        <taxon>Gnathifera</taxon>
        <taxon>Rotifera</taxon>
        <taxon>Eurotatoria</taxon>
        <taxon>Monogononta</taxon>
        <taxon>Pseudotrocha</taxon>
        <taxon>Ploima</taxon>
        <taxon>Brachionidae</taxon>
        <taxon>Brachionus</taxon>
    </lineage>
</organism>
<evidence type="ECO:0000256" key="1">
    <source>
        <dbReference type="ARBA" id="ARBA00004123"/>
    </source>
</evidence>
<dbReference type="AlphaFoldDB" id="A0A813XUV7"/>
<dbReference type="GO" id="GO:0008270">
    <property type="term" value="F:zinc ion binding"/>
    <property type="evidence" value="ECO:0007669"/>
    <property type="project" value="UniProtKB-KW"/>
</dbReference>
<evidence type="ECO:0000256" key="6">
    <source>
        <dbReference type="SAM" id="MobiDB-lite"/>
    </source>
</evidence>
<evidence type="ECO:0000256" key="2">
    <source>
        <dbReference type="ARBA" id="ARBA00022723"/>
    </source>
</evidence>
<dbReference type="PANTHER" id="PTHR46481:SF10">
    <property type="entry name" value="ZINC FINGER BED DOMAIN-CONTAINING PROTEIN 39"/>
    <property type="match status" value="1"/>
</dbReference>
<evidence type="ECO:0000256" key="3">
    <source>
        <dbReference type="ARBA" id="ARBA00022771"/>
    </source>
</evidence>
<keyword evidence="4" id="KW-0862">Zinc</keyword>
<accession>A0A813XUV7</accession>
<comment type="subcellular location">
    <subcellularLocation>
        <location evidence="1">Nucleus</location>
    </subcellularLocation>
</comment>
<feature type="compositionally biased region" description="Acidic residues" evidence="6">
    <location>
        <begin position="54"/>
        <end position="64"/>
    </location>
</feature>
<comment type="caution">
    <text evidence="7">The sequence shown here is derived from an EMBL/GenBank/DDBJ whole genome shotgun (WGS) entry which is preliminary data.</text>
</comment>
<protein>
    <submittedName>
        <fullName evidence="7">Uncharacterized protein</fullName>
    </submittedName>
</protein>
<evidence type="ECO:0000313" key="8">
    <source>
        <dbReference type="Proteomes" id="UP000663879"/>
    </source>
</evidence>
<dbReference type="Proteomes" id="UP000663879">
    <property type="component" value="Unassembled WGS sequence"/>
</dbReference>
<reference evidence="7" key="1">
    <citation type="submission" date="2021-02" db="EMBL/GenBank/DDBJ databases">
        <authorList>
            <person name="Nowell W R."/>
        </authorList>
    </citation>
    <scope>NUCLEOTIDE SEQUENCE</scope>
    <source>
        <strain evidence="7">Ploen Becks lab</strain>
    </source>
</reference>
<evidence type="ECO:0000313" key="7">
    <source>
        <dbReference type="EMBL" id="CAF0875094.1"/>
    </source>
</evidence>
<proteinExistence type="predicted"/>
<evidence type="ECO:0000256" key="5">
    <source>
        <dbReference type="ARBA" id="ARBA00023242"/>
    </source>
</evidence>
<keyword evidence="3" id="KW-0863">Zinc-finger</keyword>
<evidence type="ECO:0000256" key="4">
    <source>
        <dbReference type="ARBA" id="ARBA00022833"/>
    </source>
</evidence>
<dbReference type="SUPFAM" id="SSF53098">
    <property type="entry name" value="Ribonuclease H-like"/>
    <property type="match status" value="1"/>
</dbReference>
<dbReference type="EMBL" id="CAJNOC010001566">
    <property type="protein sequence ID" value="CAF0875094.1"/>
    <property type="molecule type" value="Genomic_DNA"/>
</dbReference>
<dbReference type="InterPro" id="IPR052035">
    <property type="entry name" value="ZnF_BED_domain_contain"/>
</dbReference>
<keyword evidence="5" id="KW-0539">Nucleus</keyword>